<evidence type="ECO:0000259" key="1">
    <source>
        <dbReference type="PROSITE" id="PS50943"/>
    </source>
</evidence>
<dbReference type="SMART" id="SM00530">
    <property type="entry name" value="HTH_XRE"/>
    <property type="match status" value="1"/>
</dbReference>
<comment type="caution">
    <text evidence="2">The sequence shown here is derived from an EMBL/GenBank/DDBJ whole genome shotgun (WGS) entry which is preliminary data.</text>
</comment>
<name>A0A268P079_SHOCL</name>
<dbReference type="PANTHER" id="PTHR37038">
    <property type="entry name" value="TRANSCRIPTIONAL REGULATOR-RELATED"/>
    <property type="match status" value="1"/>
</dbReference>
<sequence>MIRKMHMMDNRIGMEIRNLRMKLGMSQENISSSVVSQSAISKIENGKYIPNIIVLEAIASKLGVPVDHFLTLSTSYNGEYIETTYEMIEQLSLHEEYEELNRLTAQLIDCGQAVEFPNWFKDYIRIHHLFSEYQCRKKDAQTTWMKLKCMAGCLPFEQSIQTKFHLYLGIIHSHMKTYSYSETLDYLQKSLASVEGIKGKNTYLHKKNLKIYILYQKTIIELNYHHYDAALKDIGQGLQLSRNYACTAYVGQFLYYKGLCLEKKGVPFKNILKHYEEAHFFASFTNNLPFKKLLSDKLSARKEESYGVYN</sequence>
<accession>A0A268P079</accession>
<dbReference type="AlphaFoldDB" id="A0A268P079"/>
<dbReference type="Pfam" id="PF18768">
    <property type="entry name" value="RNPP_C"/>
    <property type="match status" value="1"/>
</dbReference>
<dbReference type="EMBL" id="NPCC01000011">
    <property type="protein sequence ID" value="PAE89098.1"/>
    <property type="molecule type" value="Genomic_DNA"/>
</dbReference>
<protein>
    <submittedName>
        <fullName evidence="2">XRE family transcriptional regulator</fullName>
    </submittedName>
</protein>
<dbReference type="InterPro" id="IPR011990">
    <property type="entry name" value="TPR-like_helical_dom_sf"/>
</dbReference>
<reference evidence="2 3" key="1">
    <citation type="submission" date="2017-07" db="EMBL/GenBank/DDBJ databases">
        <title>Isolation and whole genome analysis of endospore-forming bacteria from heroin.</title>
        <authorList>
            <person name="Kalinowski J."/>
            <person name="Ahrens B."/>
            <person name="Al-Dilaimi A."/>
            <person name="Winkler A."/>
            <person name="Wibberg D."/>
            <person name="Schleenbecker U."/>
            <person name="Ruckert C."/>
            <person name="Wolfel R."/>
            <person name="Grass G."/>
        </authorList>
    </citation>
    <scope>NUCLEOTIDE SEQUENCE [LARGE SCALE GENOMIC DNA]</scope>
    <source>
        <strain evidence="2 3">7539</strain>
    </source>
</reference>
<evidence type="ECO:0000313" key="2">
    <source>
        <dbReference type="EMBL" id="PAE89098.1"/>
    </source>
</evidence>
<dbReference type="InterPro" id="IPR041315">
    <property type="entry name" value="PlcR_TPR"/>
</dbReference>
<organism evidence="2 3">
    <name type="scientific">Shouchella clausii</name>
    <name type="common">Alkalihalobacillus clausii</name>
    <dbReference type="NCBI Taxonomy" id="79880"/>
    <lineage>
        <taxon>Bacteria</taxon>
        <taxon>Bacillati</taxon>
        <taxon>Bacillota</taxon>
        <taxon>Bacilli</taxon>
        <taxon>Bacillales</taxon>
        <taxon>Bacillaceae</taxon>
        <taxon>Shouchella</taxon>
    </lineage>
</organism>
<dbReference type="Pfam" id="PF01381">
    <property type="entry name" value="HTH_3"/>
    <property type="match status" value="1"/>
</dbReference>
<proteinExistence type="predicted"/>
<dbReference type="CDD" id="cd00093">
    <property type="entry name" value="HTH_XRE"/>
    <property type="match status" value="1"/>
</dbReference>
<dbReference type="InterPro" id="IPR001387">
    <property type="entry name" value="Cro/C1-type_HTH"/>
</dbReference>
<gene>
    <name evidence="2" type="ORF">CHH72_09650</name>
</gene>
<dbReference type="Proteomes" id="UP000216207">
    <property type="component" value="Unassembled WGS sequence"/>
</dbReference>
<dbReference type="PANTHER" id="PTHR37038:SF14">
    <property type="entry name" value="TRANSCRIPTIONAL ACTIVATOR"/>
    <property type="match status" value="1"/>
</dbReference>
<feature type="domain" description="HTH cro/C1-type" evidence="1">
    <location>
        <begin position="16"/>
        <end position="69"/>
    </location>
</feature>
<dbReference type="Gene3D" id="1.25.40.10">
    <property type="entry name" value="Tetratricopeptide repeat domain"/>
    <property type="match status" value="1"/>
</dbReference>
<dbReference type="SUPFAM" id="SSF47413">
    <property type="entry name" value="lambda repressor-like DNA-binding domains"/>
    <property type="match status" value="1"/>
</dbReference>
<dbReference type="GO" id="GO:0003677">
    <property type="term" value="F:DNA binding"/>
    <property type="evidence" value="ECO:0007669"/>
    <property type="project" value="InterPro"/>
</dbReference>
<dbReference type="InterPro" id="IPR053163">
    <property type="entry name" value="HTH-type_regulator_Rgg"/>
</dbReference>
<evidence type="ECO:0000313" key="3">
    <source>
        <dbReference type="Proteomes" id="UP000216207"/>
    </source>
</evidence>
<dbReference type="InterPro" id="IPR010982">
    <property type="entry name" value="Lambda_DNA-bd_dom_sf"/>
</dbReference>
<dbReference type="PROSITE" id="PS50943">
    <property type="entry name" value="HTH_CROC1"/>
    <property type="match status" value="1"/>
</dbReference>